<evidence type="ECO:0000313" key="3">
    <source>
        <dbReference type="Proteomes" id="UP000553632"/>
    </source>
</evidence>
<gene>
    <name evidence="2" type="ORF">FOZ63_006082</name>
</gene>
<feature type="compositionally biased region" description="Basic and acidic residues" evidence="1">
    <location>
        <begin position="57"/>
        <end position="76"/>
    </location>
</feature>
<accession>A0A7J6SCM9</accession>
<organism evidence="2 3">
    <name type="scientific">Perkinsus olseni</name>
    <name type="common">Perkinsus atlanticus</name>
    <dbReference type="NCBI Taxonomy" id="32597"/>
    <lineage>
        <taxon>Eukaryota</taxon>
        <taxon>Sar</taxon>
        <taxon>Alveolata</taxon>
        <taxon>Perkinsozoa</taxon>
        <taxon>Perkinsea</taxon>
        <taxon>Perkinsida</taxon>
        <taxon>Perkinsidae</taxon>
        <taxon>Perkinsus</taxon>
    </lineage>
</organism>
<evidence type="ECO:0000313" key="2">
    <source>
        <dbReference type="EMBL" id="KAF4729850.1"/>
    </source>
</evidence>
<feature type="non-terminal residue" evidence="2">
    <location>
        <position position="1"/>
    </location>
</feature>
<feature type="compositionally biased region" description="Basic and acidic residues" evidence="1">
    <location>
        <begin position="203"/>
        <end position="212"/>
    </location>
</feature>
<keyword evidence="3" id="KW-1185">Reference proteome</keyword>
<proteinExistence type="predicted"/>
<dbReference type="EMBL" id="JABANO010019654">
    <property type="protein sequence ID" value="KAF4729850.1"/>
    <property type="molecule type" value="Genomic_DNA"/>
</dbReference>
<evidence type="ECO:0000256" key="1">
    <source>
        <dbReference type="SAM" id="MobiDB-lite"/>
    </source>
</evidence>
<dbReference type="AlphaFoldDB" id="A0A7J6SCM9"/>
<feature type="compositionally biased region" description="Basic and acidic residues" evidence="1">
    <location>
        <begin position="175"/>
        <end position="186"/>
    </location>
</feature>
<dbReference type="Proteomes" id="UP000553632">
    <property type="component" value="Unassembled WGS sequence"/>
</dbReference>
<feature type="region of interest" description="Disordered" evidence="1">
    <location>
        <begin position="53"/>
        <end position="240"/>
    </location>
</feature>
<sequence>MEKKSGEYLPSRDWFQNRIFLGLLAKYNSNPSSMTSKQKGKLRAMWTAHSKTVIPADLEKNTHHEDRPRRATEETNKQAGPASRSTREDAFARHRARRSRVRQEGREASVGSCAREEERGERTPLPGTGLDDRGSGRKAVERPLTSVSKSGEASVGSCAREEERGERTPLPGTGLDDRGSGREAVERPLTSVSKSGEASVDSCAREEERGERIPLPGTGLDYRGSGREAVERPLTSVSKS</sequence>
<protein>
    <submittedName>
        <fullName evidence="2">Uncharacterized protein</fullName>
    </submittedName>
</protein>
<reference evidence="2 3" key="1">
    <citation type="submission" date="2020-04" db="EMBL/GenBank/DDBJ databases">
        <title>Perkinsus olseni comparative genomics.</title>
        <authorList>
            <person name="Bogema D.R."/>
        </authorList>
    </citation>
    <scope>NUCLEOTIDE SEQUENCE [LARGE SCALE GENOMIC DNA]</scope>
    <source>
        <strain evidence="2 3">ATCC PRA-207</strain>
    </source>
</reference>
<feature type="compositionally biased region" description="Basic and acidic residues" evidence="1">
    <location>
        <begin position="130"/>
        <end position="141"/>
    </location>
</feature>
<name>A0A7J6SCM9_PEROL</name>
<comment type="caution">
    <text evidence="2">The sequence shown here is derived from an EMBL/GenBank/DDBJ whole genome shotgun (WGS) entry which is preliminary data.</text>
</comment>